<dbReference type="OrthoDB" id="4456959at2759"/>
<dbReference type="AlphaFoldDB" id="A0A0D0AY42"/>
<sequence length="211" mass="24167">MIGVHCSGFGNGRDTKEVELWKQVFWQLVMFDTVSSMSLGRPRSSNTNDLDLKLPAMCDDEYWETPDPADAFWQPESIPLKLTFLVHHIKLMEIVGFIQCSLYSARCLDPWGPTTLSSTEWNQKAITELDSALNKWIDALPDLLKYNPHQKDTVFAHQSMMLYAEFYWARIQVHKHLLTRLGQKCTLAFHSLAVCANAACSCVHLLDDHHQ</sequence>
<evidence type="ECO:0000256" key="3">
    <source>
        <dbReference type="ARBA" id="ARBA00023125"/>
    </source>
</evidence>
<evidence type="ECO:0000313" key="7">
    <source>
        <dbReference type="Proteomes" id="UP000053593"/>
    </source>
</evidence>
<dbReference type="HOGENOM" id="CLU_097027_0_0_1"/>
<evidence type="ECO:0000256" key="4">
    <source>
        <dbReference type="ARBA" id="ARBA00023242"/>
    </source>
</evidence>
<keyword evidence="3" id="KW-0238">DNA-binding</keyword>
<dbReference type="GO" id="GO:0005634">
    <property type="term" value="C:nucleus"/>
    <property type="evidence" value="ECO:0007669"/>
    <property type="project" value="UniProtKB-SubCell"/>
</dbReference>
<dbReference type="EMBL" id="KN834805">
    <property type="protein sequence ID" value="KIK55515.1"/>
    <property type="molecule type" value="Genomic_DNA"/>
</dbReference>
<accession>A0A0D0AY42</accession>
<dbReference type="PANTHER" id="PTHR46910">
    <property type="entry name" value="TRANSCRIPTION FACTOR PDR1"/>
    <property type="match status" value="1"/>
</dbReference>
<evidence type="ECO:0000259" key="5">
    <source>
        <dbReference type="Pfam" id="PF04082"/>
    </source>
</evidence>
<dbReference type="InterPro" id="IPR007219">
    <property type="entry name" value="XnlR_reg_dom"/>
</dbReference>
<dbReference type="GO" id="GO:0003700">
    <property type="term" value="F:DNA-binding transcription factor activity"/>
    <property type="evidence" value="ECO:0007669"/>
    <property type="project" value="InterPro"/>
</dbReference>
<dbReference type="InterPro" id="IPR050987">
    <property type="entry name" value="AtrR-like"/>
</dbReference>
<comment type="subcellular location">
    <subcellularLocation>
        <location evidence="1">Nucleus</location>
    </subcellularLocation>
</comment>
<dbReference type="GO" id="GO:0008270">
    <property type="term" value="F:zinc ion binding"/>
    <property type="evidence" value="ECO:0007669"/>
    <property type="project" value="InterPro"/>
</dbReference>
<dbReference type="GO" id="GO:0006351">
    <property type="term" value="P:DNA-templated transcription"/>
    <property type="evidence" value="ECO:0007669"/>
    <property type="project" value="InterPro"/>
</dbReference>
<keyword evidence="7" id="KW-1185">Reference proteome</keyword>
<keyword evidence="4" id="KW-0539">Nucleus</keyword>
<evidence type="ECO:0000313" key="6">
    <source>
        <dbReference type="EMBL" id="KIK55515.1"/>
    </source>
</evidence>
<reference evidence="6 7" key="1">
    <citation type="submission" date="2014-04" db="EMBL/GenBank/DDBJ databases">
        <title>Evolutionary Origins and Diversification of the Mycorrhizal Mutualists.</title>
        <authorList>
            <consortium name="DOE Joint Genome Institute"/>
            <consortium name="Mycorrhizal Genomics Consortium"/>
            <person name="Kohler A."/>
            <person name="Kuo A."/>
            <person name="Nagy L.G."/>
            <person name="Floudas D."/>
            <person name="Copeland A."/>
            <person name="Barry K.W."/>
            <person name="Cichocki N."/>
            <person name="Veneault-Fourrey C."/>
            <person name="LaButti K."/>
            <person name="Lindquist E.A."/>
            <person name="Lipzen A."/>
            <person name="Lundell T."/>
            <person name="Morin E."/>
            <person name="Murat C."/>
            <person name="Riley R."/>
            <person name="Ohm R."/>
            <person name="Sun H."/>
            <person name="Tunlid A."/>
            <person name="Henrissat B."/>
            <person name="Grigoriev I.V."/>
            <person name="Hibbett D.S."/>
            <person name="Martin F."/>
        </authorList>
    </citation>
    <scope>NUCLEOTIDE SEQUENCE [LARGE SCALE GENOMIC DNA]</scope>
    <source>
        <strain evidence="6 7">FD-317 M1</strain>
    </source>
</reference>
<dbReference type="Proteomes" id="UP000053593">
    <property type="component" value="Unassembled WGS sequence"/>
</dbReference>
<feature type="domain" description="Xylanolytic transcriptional activator regulatory" evidence="5">
    <location>
        <begin position="13"/>
        <end position="137"/>
    </location>
</feature>
<organism evidence="6 7">
    <name type="scientific">Collybiopsis luxurians FD-317 M1</name>
    <dbReference type="NCBI Taxonomy" id="944289"/>
    <lineage>
        <taxon>Eukaryota</taxon>
        <taxon>Fungi</taxon>
        <taxon>Dikarya</taxon>
        <taxon>Basidiomycota</taxon>
        <taxon>Agaricomycotina</taxon>
        <taxon>Agaricomycetes</taxon>
        <taxon>Agaricomycetidae</taxon>
        <taxon>Agaricales</taxon>
        <taxon>Marasmiineae</taxon>
        <taxon>Omphalotaceae</taxon>
        <taxon>Collybiopsis</taxon>
        <taxon>Collybiopsis luxurians</taxon>
    </lineage>
</organism>
<evidence type="ECO:0000256" key="2">
    <source>
        <dbReference type="ARBA" id="ARBA00022723"/>
    </source>
</evidence>
<proteinExistence type="predicted"/>
<evidence type="ECO:0000256" key="1">
    <source>
        <dbReference type="ARBA" id="ARBA00004123"/>
    </source>
</evidence>
<name>A0A0D0AY42_9AGAR</name>
<dbReference type="GO" id="GO:0003677">
    <property type="term" value="F:DNA binding"/>
    <property type="evidence" value="ECO:0007669"/>
    <property type="project" value="UniProtKB-KW"/>
</dbReference>
<gene>
    <name evidence="6" type="ORF">GYMLUDRAFT_1017822</name>
</gene>
<protein>
    <recommendedName>
        <fullName evidence="5">Xylanolytic transcriptional activator regulatory domain-containing protein</fullName>
    </recommendedName>
</protein>
<keyword evidence="2" id="KW-0479">Metal-binding</keyword>
<dbReference type="CDD" id="cd12148">
    <property type="entry name" value="fungal_TF_MHR"/>
    <property type="match status" value="1"/>
</dbReference>
<dbReference type="PANTHER" id="PTHR46910:SF3">
    <property type="entry name" value="HALOTOLERANCE PROTEIN 9-RELATED"/>
    <property type="match status" value="1"/>
</dbReference>
<dbReference type="Pfam" id="PF04082">
    <property type="entry name" value="Fungal_trans"/>
    <property type="match status" value="1"/>
</dbReference>